<feature type="compositionally biased region" description="Basic and acidic residues" evidence="1">
    <location>
        <begin position="107"/>
        <end position="117"/>
    </location>
</feature>
<dbReference type="AlphaFoldDB" id="A0AAD6SRW1"/>
<dbReference type="Proteomes" id="UP001218188">
    <property type="component" value="Unassembled WGS sequence"/>
</dbReference>
<dbReference type="EMBL" id="JARJCM010000070">
    <property type="protein sequence ID" value="KAJ7032713.1"/>
    <property type="molecule type" value="Genomic_DNA"/>
</dbReference>
<evidence type="ECO:0000313" key="3">
    <source>
        <dbReference type="EMBL" id="KAJ7032713.1"/>
    </source>
</evidence>
<keyword evidence="2" id="KW-0812">Transmembrane</keyword>
<reference evidence="3" key="1">
    <citation type="submission" date="2023-03" db="EMBL/GenBank/DDBJ databases">
        <title>Massive genome expansion in bonnet fungi (Mycena s.s.) driven by repeated elements and novel gene families across ecological guilds.</title>
        <authorList>
            <consortium name="Lawrence Berkeley National Laboratory"/>
            <person name="Harder C.B."/>
            <person name="Miyauchi S."/>
            <person name="Viragh M."/>
            <person name="Kuo A."/>
            <person name="Thoen E."/>
            <person name="Andreopoulos B."/>
            <person name="Lu D."/>
            <person name="Skrede I."/>
            <person name="Drula E."/>
            <person name="Henrissat B."/>
            <person name="Morin E."/>
            <person name="Kohler A."/>
            <person name="Barry K."/>
            <person name="LaButti K."/>
            <person name="Morin E."/>
            <person name="Salamov A."/>
            <person name="Lipzen A."/>
            <person name="Mereny Z."/>
            <person name="Hegedus B."/>
            <person name="Baldrian P."/>
            <person name="Stursova M."/>
            <person name="Weitz H."/>
            <person name="Taylor A."/>
            <person name="Grigoriev I.V."/>
            <person name="Nagy L.G."/>
            <person name="Martin F."/>
            <person name="Kauserud H."/>
        </authorList>
    </citation>
    <scope>NUCLEOTIDE SEQUENCE</scope>
    <source>
        <strain evidence="3">CBHHK200</strain>
    </source>
</reference>
<gene>
    <name evidence="3" type="ORF">C8F04DRAFT_1235125</name>
</gene>
<feature type="compositionally biased region" description="Basic residues" evidence="1">
    <location>
        <begin position="93"/>
        <end position="106"/>
    </location>
</feature>
<evidence type="ECO:0000313" key="4">
    <source>
        <dbReference type="Proteomes" id="UP001218188"/>
    </source>
</evidence>
<protein>
    <submittedName>
        <fullName evidence="3">Uncharacterized protein</fullName>
    </submittedName>
</protein>
<keyword evidence="2" id="KW-0472">Membrane</keyword>
<keyword evidence="2" id="KW-1133">Transmembrane helix</keyword>
<keyword evidence="4" id="KW-1185">Reference proteome</keyword>
<sequence length="117" mass="13080">MIIDESKDQSAGNDTLFSNSEEEPAPPPYEASYESYESSHELVSPPSAVHKATDSITSIISLHTRKRRFIRFLLVAVVLVLAFGLLRSYLKGPRGRGSHGHHSHHPKGSERRRGHDH</sequence>
<feature type="region of interest" description="Disordered" evidence="1">
    <location>
        <begin position="92"/>
        <end position="117"/>
    </location>
</feature>
<feature type="region of interest" description="Disordered" evidence="1">
    <location>
        <begin position="1"/>
        <end position="48"/>
    </location>
</feature>
<comment type="caution">
    <text evidence="3">The sequence shown here is derived from an EMBL/GenBank/DDBJ whole genome shotgun (WGS) entry which is preliminary data.</text>
</comment>
<feature type="transmembrane region" description="Helical" evidence="2">
    <location>
        <begin position="69"/>
        <end position="90"/>
    </location>
</feature>
<name>A0AAD6SRW1_9AGAR</name>
<feature type="compositionally biased region" description="Polar residues" evidence="1">
    <location>
        <begin position="9"/>
        <end position="19"/>
    </location>
</feature>
<accession>A0AAD6SRW1</accession>
<evidence type="ECO:0000256" key="1">
    <source>
        <dbReference type="SAM" id="MobiDB-lite"/>
    </source>
</evidence>
<organism evidence="3 4">
    <name type="scientific">Mycena alexandri</name>
    <dbReference type="NCBI Taxonomy" id="1745969"/>
    <lineage>
        <taxon>Eukaryota</taxon>
        <taxon>Fungi</taxon>
        <taxon>Dikarya</taxon>
        <taxon>Basidiomycota</taxon>
        <taxon>Agaricomycotina</taxon>
        <taxon>Agaricomycetes</taxon>
        <taxon>Agaricomycetidae</taxon>
        <taxon>Agaricales</taxon>
        <taxon>Marasmiineae</taxon>
        <taxon>Mycenaceae</taxon>
        <taxon>Mycena</taxon>
    </lineage>
</organism>
<proteinExistence type="predicted"/>
<evidence type="ECO:0000256" key="2">
    <source>
        <dbReference type="SAM" id="Phobius"/>
    </source>
</evidence>